<dbReference type="OrthoDB" id="63067at2"/>
<evidence type="ECO:0008006" key="3">
    <source>
        <dbReference type="Google" id="ProtNLM"/>
    </source>
</evidence>
<keyword evidence="2" id="KW-1185">Reference proteome</keyword>
<dbReference type="AlphaFoldDB" id="A0A2K3V2M8"/>
<gene>
    <name evidence="1" type="ORF">CVO96_12970</name>
</gene>
<dbReference type="Proteomes" id="UP000236379">
    <property type="component" value="Unassembled WGS sequence"/>
</dbReference>
<organism evidence="1 2">
    <name type="scientific">Deinococcus koreensis</name>
    <dbReference type="NCBI Taxonomy" id="2054903"/>
    <lineage>
        <taxon>Bacteria</taxon>
        <taxon>Thermotogati</taxon>
        <taxon>Deinococcota</taxon>
        <taxon>Deinococci</taxon>
        <taxon>Deinococcales</taxon>
        <taxon>Deinococcaceae</taxon>
        <taxon>Deinococcus</taxon>
    </lineage>
</organism>
<name>A0A2K3V2M8_9DEIO</name>
<proteinExistence type="predicted"/>
<dbReference type="Pfam" id="PF10016">
    <property type="entry name" value="DUF2259"/>
    <property type="match status" value="1"/>
</dbReference>
<evidence type="ECO:0000313" key="1">
    <source>
        <dbReference type="EMBL" id="PNY83046.1"/>
    </source>
</evidence>
<comment type="caution">
    <text evidence="1">The sequence shown here is derived from an EMBL/GenBank/DDBJ whole genome shotgun (WGS) entry which is preliminary data.</text>
</comment>
<dbReference type="InterPro" id="IPR018725">
    <property type="entry name" value="DUF2259_secreted"/>
</dbReference>
<dbReference type="EMBL" id="PPPD01000001">
    <property type="protein sequence ID" value="PNY83046.1"/>
    <property type="molecule type" value="Genomic_DNA"/>
</dbReference>
<evidence type="ECO:0000313" key="2">
    <source>
        <dbReference type="Proteomes" id="UP000236379"/>
    </source>
</evidence>
<sequence>MDQVRFSASGARVMVLSSGVQDGSGFGTATLSVLDTASGLLVYRRTRTADQAPNALRLELLRTPPTPATLRAAGLQPGQVSAARFNRVYPTFLPQWSDAVPAGQTQLTSVALWSPPVPIRLEVYALPSTCPYPDLLPAGTSPAGFRLSVRGQTVHRDLALPSGRRCAGGYTLERVDVQGDRALLTVRSYSPGFEGPDATPVFIAVTLK</sequence>
<reference evidence="1 2" key="1">
    <citation type="submission" date="2018-01" db="EMBL/GenBank/DDBJ databases">
        <title>Deinococcus koreensis sp. nov., a radiation-resistant bacterium isolated from river water.</title>
        <authorList>
            <person name="Choi A."/>
        </authorList>
    </citation>
    <scope>NUCLEOTIDE SEQUENCE [LARGE SCALE GENOMIC DNA]</scope>
    <source>
        <strain evidence="1 2">SJW1-2</strain>
    </source>
</reference>
<accession>A0A2K3V2M8</accession>
<protein>
    <recommendedName>
        <fullName evidence="3">DUF2259 domain-containing protein</fullName>
    </recommendedName>
</protein>